<evidence type="ECO:0000313" key="13">
    <source>
        <dbReference type="Proteomes" id="UP000887565"/>
    </source>
</evidence>
<dbReference type="AlphaFoldDB" id="A0A915HN52"/>
<comment type="similarity">
    <text evidence="2">Belongs to the AB hydrolase superfamily. AB hydrolase 2 family.</text>
</comment>
<keyword evidence="6" id="KW-0276">Fatty acid metabolism</keyword>
<dbReference type="GO" id="GO:0006631">
    <property type="term" value="P:fatty acid metabolic process"/>
    <property type="evidence" value="ECO:0007669"/>
    <property type="project" value="UniProtKB-KW"/>
</dbReference>
<evidence type="ECO:0000256" key="2">
    <source>
        <dbReference type="ARBA" id="ARBA00006499"/>
    </source>
</evidence>
<evidence type="ECO:0000256" key="9">
    <source>
        <dbReference type="ARBA" id="ARBA00047337"/>
    </source>
</evidence>
<dbReference type="GO" id="GO:0008474">
    <property type="term" value="F:palmitoyl-(protein) hydrolase activity"/>
    <property type="evidence" value="ECO:0007669"/>
    <property type="project" value="UniProtKB-EC"/>
</dbReference>
<accession>A0A915HN52</accession>
<dbReference type="SUPFAM" id="SSF53474">
    <property type="entry name" value="alpha/beta-Hydrolases"/>
    <property type="match status" value="1"/>
</dbReference>
<evidence type="ECO:0000256" key="4">
    <source>
        <dbReference type="ARBA" id="ARBA00022490"/>
    </source>
</evidence>
<comment type="catalytic activity">
    <reaction evidence="10">
        <text>1-hexadecanoyl-sn-glycero-3-phosphocholine + H2O = sn-glycerol 3-phosphocholine + hexadecanoate + H(+)</text>
        <dbReference type="Rhea" id="RHEA:40435"/>
        <dbReference type="ChEBI" id="CHEBI:7896"/>
        <dbReference type="ChEBI" id="CHEBI:15377"/>
        <dbReference type="ChEBI" id="CHEBI:15378"/>
        <dbReference type="ChEBI" id="CHEBI:16870"/>
        <dbReference type="ChEBI" id="CHEBI:72998"/>
    </reaction>
    <physiologicalReaction direction="left-to-right" evidence="10">
        <dbReference type="Rhea" id="RHEA:40436"/>
    </physiologicalReaction>
</comment>
<sequence>MGYCFSKSIESDQPTDEQQFGSKIIRSPSSSSCLTKQKSTENRMASSCVSPVVIAATARHTATVIFMHGLGDTGHGWAPVFQQIRSPHVKYVLPTAPTMPVTLNMGMHMPSWFDIKGLSLNAPEDSEGIKRATSKVHSLIEDEIKSGIPSNRVIIGGFSQGGGLALYSALTFDKPLAGVLALSCWLPLHESLPGNHSANFNTPILQCHGEEDPLIVLPIGRQTSKYLEAMNVKNLQFKVYSNMGHSSCDEEVKDIKSFVQRHLP</sequence>
<name>A0A915HN52_ROMCU</name>
<dbReference type="EC" id="3.1.2.22" evidence="3"/>
<comment type="catalytic activity">
    <reaction evidence="9">
        <text>S-hexadecanoyl-L-cysteinyl-[protein] + H2O = L-cysteinyl-[protein] + hexadecanoate + H(+)</text>
        <dbReference type="Rhea" id="RHEA:19233"/>
        <dbReference type="Rhea" id="RHEA-COMP:10131"/>
        <dbReference type="Rhea" id="RHEA-COMP:11032"/>
        <dbReference type="ChEBI" id="CHEBI:7896"/>
        <dbReference type="ChEBI" id="CHEBI:15377"/>
        <dbReference type="ChEBI" id="CHEBI:15378"/>
        <dbReference type="ChEBI" id="CHEBI:29950"/>
        <dbReference type="ChEBI" id="CHEBI:74151"/>
        <dbReference type="EC" id="3.1.2.22"/>
    </reaction>
</comment>
<feature type="region of interest" description="Disordered" evidence="11">
    <location>
        <begin position="1"/>
        <end position="21"/>
    </location>
</feature>
<dbReference type="FunFam" id="3.40.50.1820:FF:000010">
    <property type="entry name" value="Acyl-protein thioesterase 2"/>
    <property type="match status" value="1"/>
</dbReference>
<reference evidence="14" key="1">
    <citation type="submission" date="2022-11" db="UniProtKB">
        <authorList>
            <consortium name="WormBaseParasite"/>
        </authorList>
    </citation>
    <scope>IDENTIFICATION</scope>
</reference>
<dbReference type="GO" id="GO:0052689">
    <property type="term" value="F:carboxylic ester hydrolase activity"/>
    <property type="evidence" value="ECO:0007669"/>
    <property type="project" value="TreeGrafter"/>
</dbReference>
<dbReference type="OMA" id="GLTYPHK"/>
<evidence type="ECO:0000256" key="1">
    <source>
        <dbReference type="ARBA" id="ARBA00004496"/>
    </source>
</evidence>
<evidence type="ECO:0000259" key="12">
    <source>
        <dbReference type="Pfam" id="PF02230"/>
    </source>
</evidence>
<keyword evidence="7" id="KW-0443">Lipid metabolism</keyword>
<evidence type="ECO:0000256" key="7">
    <source>
        <dbReference type="ARBA" id="ARBA00023098"/>
    </source>
</evidence>
<protein>
    <recommendedName>
        <fullName evidence="3">palmitoyl-protein hydrolase</fullName>
        <ecNumber evidence="3">3.1.2.22</ecNumber>
    </recommendedName>
    <alternativeName>
        <fullName evidence="8">Palmitoyl-protein hydrolase</fullName>
    </alternativeName>
</protein>
<dbReference type="GO" id="GO:0005737">
    <property type="term" value="C:cytoplasm"/>
    <property type="evidence" value="ECO:0007669"/>
    <property type="project" value="UniProtKB-SubCell"/>
</dbReference>
<proteinExistence type="inferred from homology"/>
<dbReference type="PANTHER" id="PTHR10655:SF68">
    <property type="entry name" value="PALMITOYL-PROTEIN HYDROLASE"/>
    <property type="match status" value="1"/>
</dbReference>
<dbReference type="PANTHER" id="PTHR10655">
    <property type="entry name" value="LYSOPHOSPHOLIPASE-RELATED"/>
    <property type="match status" value="1"/>
</dbReference>
<dbReference type="Proteomes" id="UP000887565">
    <property type="component" value="Unplaced"/>
</dbReference>
<evidence type="ECO:0000256" key="3">
    <source>
        <dbReference type="ARBA" id="ARBA00012423"/>
    </source>
</evidence>
<evidence type="ECO:0000256" key="5">
    <source>
        <dbReference type="ARBA" id="ARBA00022801"/>
    </source>
</evidence>
<evidence type="ECO:0000313" key="14">
    <source>
        <dbReference type="WBParaSite" id="nRc.2.0.1.t02931-RA"/>
    </source>
</evidence>
<keyword evidence="13" id="KW-1185">Reference proteome</keyword>
<dbReference type="Pfam" id="PF02230">
    <property type="entry name" value="Abhydrolase_2"/>
    <property type="match status" value="1"/>
</dbReference>
<dbReference type="Gene3D" id="3.40.50.1820">
    <property type="entry name" value="alpha/beta hydrolase"/>
    <property type="match status" value="1"/>
</dbReference>
<evidence type="ECO:0000256" key="11">
    <source>
        <dbReference type="SAM" id="MobiDB-lite"/>
    </source>
</evidence>
<keyword evidence="4" id="KW-0963">Cytoplasm</keyword>
<feature type="domain" description="Phospholipase/carboxylesterase/thioesterase" evidence="12">
    <location>
        <begin position="51"/>
        <end position="262"/>
    </location>
</feature>
<keyword evidence="5" id="KW-0378">Hydrolase</keyword>
<dbReference type="InterPro" id="IPR050565">
    <property type="entry name" value="LYPA1-2/EST-like"/>
</dbReference>
<evidence type="ECO:0000256" key="6">
    <source>
        <dbReference type="ARBA" id="ARBA00022832"/>
    </source>
</evidence>
<evidence type="ECO:0000256" key="10">
    <source>
        <dbReference type="ARBA" id="ARBA00048656"/>
    </source>
</evidence>
<comment type="subcellular location">
    <subcellularLocation>
        <location evidence="1">Cytoplasm</location>
    </subcellularLocation>
</comment>
<dbReference type="InterPro" id="IPR003140">
    <property type="entry name" value="PLipase/COase/thioEstase"/>
</dbReference>
<organism evidence="13 14">
    <name type="scientific">Romanomermis culicivorax</name>
    <name type="common">Nematode worm</name>
    <dbReference type="NCBI Taxonomy" id="13658"/>
    <lineage>
        <taxon>Eukaryota</taxon>
        <taxon>Metazoa</taxon>
        <taxon>Ecdysozoa</taxon>
        <taxon>Nematoda</taxon>
        <taxon>Enoplea</taxon>
        <taxon>Dorylaimia</taxon>
        <taxon>Mermithida</taxon>
        <taxon>Mermithoidea</taxon>
        <taxon>Mermithidae</taxon>
        <taxon>Romanomermis</taxon>
    </lineage>
</organism>
<dbReference type="WBParaSite" id="nRc.2.0.1.t02931-RA">
    <property type="protein sequence ID" value="nRc.2.0.1.t02931-RA"/>
    <property type="gene ID" value="nRc.2.0.1.g02931"/>
</dbReference>
<dbReference type="InterPro" id="IPR029058">
    <property type="entry name" value="AB_hydrolase_fold"/>
</dbReference>
<evidence type="ECO:0000256" key="8">
    <source>
        <dbReference type="ARBA" id="ARBA00031195"/>
    </source>
</evidence>